<reference evidence="2 3" key="1">
    <citation type="journal article" date="2019" name="Nat. Ecol. Evol.">
        <title>Megaphylogeny resolves global patterns of mushroom evolution.</title>
        <authorList>
            <person name="Varga T."/>
            <person name="Krizsan K."/>
            <person name="Foldi C."/>
            <person name="Dima B."/>
            <person name="Sanchez-Garcia M."/>
            <person name="Sanchez-Ramirez S."/>
            <person name="Szollosi G.J."/>
            <person name="Szarkandi J.G."/>
            <person name="Papp V."/>
            <person name="Albert L."/>
            <person name="Andreopoulos W."/>
            <person name="Angelini C."/>
            <person name="Antonin V."/>
            <person name="Barry K.W."/>
            <person name="Bougher N.L."/>
            <person name="Buchanan P."/>
            <person name="Buyck B."/>
            <person name="Bense V."/>
            <person name="Catcheside P."/>
            <person name="Chovatia M."/>
            <person name="Cooper J."/>
            <person name="Damon W."/>
            <person name="Desjardin D."/>
            <person name="Finy P."/>
            <person name="Geml J."/>
            <person name="Haridas S."/>
            <person name="Hughes K."/>
            <person name="Justo A."/>
            <person name="Karasinski D."/>
            <person name="Kautmanova I."/>
            <person name="Kiss B."/>
            <person name="Kocsube S."/>
            <person name="Kotiranta H."/>
            <person name="LaButti K.M."/>
            <person name="Lechner B.E."/>
            <person name="Liimatainen K."/>
            <person name="Lipzen A."/>
            <person name="Lukacs Z."/>
            <person name="Mihaltcheva S."/>
            <person name="Morgado L.N."/>
            <person name="Niskanen T."/>
            <person name="Noordeloos M.E."/>
            <person name="Ohm R.A."/>
            <person name="Ortiz-Santana B."/>
            <person name="Ovrebo C."/>
            <person name="Racz N."/>
            <person name="Riley R."/>
            <person name="Savchenko A."/>
            <person name="Shiryaev A."/>
            <person name="Soop K."/>
            <person name="Spirin V."/>
            <person name="Szebenyi C."/>
            <person name="Tomsovsky M."/>
            <person name="Tulloss R.E."/>
            <person name="Uehling J."/>
            <person name="Grigoriev I.V."/>
            <person name="Vagvolgyi C."/>
            <person name="Papp T."/>
            <person name="Martin F.M."/>
            <person name="Miettinen O."/>
            <person name="Hibbett D.S."/>
            <person name="Nagy L.G."/>
        </authorList>
    </citation>
    <scope>NUCLEOTIDE SEQUENCE [LARGE SCALE GENOMIC DNA]</scope>
    <source>
        <strain evidence="2 3">FP101781</strain>
    </source>
</reference>
<sequence length="174" mass="19028">MPQCSCSGVPGKPSGKWVGRSAAAPINLADRPRRVRPTFLTRPTRRREHRPQCPTRCPHHTIHRTHISAGRTTGARTTSTAAAWTRAGRSAAGRRRADTATRSKPIPVHKPGPPPNRHPTSASTPTITPFTEPPAQGRCRWDLGKHDESVYYRREPPGACSDTAPRGGEQEASR</sequence>
<dbReference type="EMBL" id="QPFP01000024">
    <property type="protein sequence ID" value="TEB30065.1"/>
    <property type="molecule type" value="Genomic_DNA"/>
</dbReference>
<feature type="compositionally biased region" description="Basic and acidic residues" evidence="1">
    <location>
        <begin position="139"/>
        <end position="156"/>
    </location>
</feature>
<feature type="compositionally biased region" description="Basic residues" evidence="1">
    <location>
        <begin position="57"/>
        <end position="66"/>
    </location>
</feature>
<feature type="region of interest" description="Disordered" evidence="1">
    <location>
        <begin position="39"/>
        <end position="174"/>
    </location>
</feature>
<dbReference type="Proteomes" id="UP000298030">
    <property type="component" value="Unassembled WGS sequence"/>
</dbReference>
<name>A0A4Y7T7E2_COPMI</name>
<feature type="compositionally biased region" description="Polar residues" evidence="1">
    <location>
        <begin position="118"/>
        <end position="129"/>
    </location>
</feature>
<feature type="compositionally biased region" description="Pro residues" evidence="1">
    <location>
        <begin position="108"/>
        <end position="117"/>
    </location>
</feature>
<protein>
    <submittedName>
        <fullName evidence="2">Uncharacterized protein</fullName>
    </submittedName>
</protein>
<organism evidence="2 3">
    <name type="scientific">Coprinellus micaceus</name>
    <name type="common">Glistening ink-cap mushroom</name>
    <name type="synonym">Coprinus micaceus</name>
    <dbReference type="NCBI Taxonomy" id="71717"/>
    <lineage>
        <taxon>Eukaryota</taxon>
        <taxon>Fungi</taxon>
        <taxon>Dikarya</taxon>
        <taxon>Basidiomycota</taxon>
        <taxon>Agaricomycotina</taxon>
        <taxon>Agaricomycetes</taxon>
        <taxon>Agaricomycetidae</taxon>
        <taxon>Agaricales</taxon>
        <taxon>Agaricineae</taxon>
        <taxon>Psathyrellaceae</taxon>
        <taxon>Coprinellus</taxon>
    </lineage>
</organism>
<gene>
    <name evidence="2" type="ORF">FA13DRAFT_565652</name>
</gene>
<evidence type="ECO:0000313" key="3">
    <source>
        <dbReference type="Proteomes" id="UP000298030"/>
    </source>
</evidence>
<comment type="caution">
    <text evidence="2">The sequence shown here is derived from an EMBL/GenBank/DDBJ whole genome shotgun (WGS) entry which is preliminary data.</text>
</comment>
<proteinExistence type="predicted"/>
<feature type="compositionally biased region" description="Low complexity" evidence="1">
    <location>
        <begin position="68"/>
        <end position="91"/>
    </location>
</feature>
<dbReference type="AlphaFoldDB" id="A0A4Y7T7E2"/>
<evidence type="ECO:0000313" key="2">
    <source>
        <dbReference type="EMBL" id="TEB30065.1"/>
    </source>
</evidence>
<feature type="region of interest" description="Disordered" evidence="1">
    <location>
        <begin position="1"/>
        <end position="23"/>
    </location>
</feature>
<accession>A0A4Y7T7E2</accession>
<keyword evidence="3" id="KW-1185">Reference proteome</keyword>
<evidence type="ECO:0000256" key="1">
    <source>
        <dbReference type="SAM" id="MobiDB-lite"/>
    </source>
</evidence>